<dbReference type="EMBL" id="JAIWQS010000011">
    <property type="protein sequence ID" value="KAJ8749875.1"/>
    <property type="molecule type" value="Genomic_DNA"/>
</dbReference>
<protein>
    <submittedName>
        <fullName evidence="1">Uncharacterized protein</fullName>
    </submittedName>
</protein>
<proteinExistence type="predicted"/>
<keyword evidence="2" id="KW-1185">Reference proteome</keyword>
<sequence>MEAATFDEGATLNLHTVKLQLDPSLLGDGSSDSDVTNASPLVAKLVFNPTVVCQAAESVPVLDVNRKYREVEEDDQQGLKVESHNGFMIV</sequence>
<accession>A0AAV8SCG3</accession>
<dbReference type="AlphaFoldDB" id="A0AAV8SCG3"/>
<evidence type="ECO:0000313" key="1">
    <source>
        <dbReference type="EMBL" id="KAJ8749875.1"/>
    </source>
</evidence>
<gene>
    <name evidence="1" type="ORF">K2173_013790</name>
</gene>
<organism evidence="1 2">
    <name type="scientific">Erythroxylum novogranatense</name>
    <dbReference type="NCBI Taxonomy" id="1862640"/>
    <lineage>
        <taxon>Eukaryota</taxon>
        <taxon>Viridiplantae</taxon>
        <taxon>Streptophyta</taxon>
        <taxon>Embryophyta</taxon>
        <taxon>Tracheophyta</taxon>
        <taxon>Spermatophyta</taxon>
        <taxon>Magnoliopsida</taxon>
        <taxon>eudicotyledons</taxon>
        <taxon>Gunneridae</taxon>
        <taxon>Pentapetalae</taxon>
        <taxon>rosids</taxon>
        <taxon>fabids</taxon>
        <taxon>Malpighiales</taxon>
        <taxon>Erythroxylaceae</taxon>
        <taxon>Erythroxylum</taxon>
    </lineage>
</organism>
<name>A0AAV8SCG3_9ROSI</name>
<dbReference type="Proteomes" id="UP001159364">
    <property type="component" value="Linkage Group LG11"/>
</dbReference>
<comment type="caution">
    <text evidence="1">The sequence shown here is derived from an EMBL/GenBank/DDBJ whole genome shotgun (WGS) entry which is preliminary data.</text>
</comment>
<reference evidence="1 2" key="1">
    <citation type="submission" date="2021-09" db="EMBL/GenBank/DDBJ databases">
        <title>Genomic insights and catalytic innovation underlie evolution of tropane alkaloids biosynthesis.</title>
        <authorList>
            <person name="Wang Y.-J."/>
            <person name="Tian T."/>
            <person name="Huang J.-P."/>
            <person name="Huang S.-X."/>
        </authorList>
    </citation>
    <scope>NUCLEOTIDE SEQUENCE [LARGE SCALE GENOMIC DNA]</scope>
    <source>
        <strain evidence="1">KIB-2018</strain>
        <tissue evidence="1">Leaf</tissue>
    </source>
</reference>
<evidence type="ECO:0000313" key="2">
    <source>
        <dbReference type="Proteomes" id="UP001159364"/>
    </source>
</evidence>